<organism evidence="2 3">
    <name type="scientific">Dissulfuribacter thermophilus</name>
    <dbReference type="NCBI Taxonomy" id="1156395"/>
    <lineage>
        <taxon>Bacteria</taxon>
        <taxon>Pseudomonadati</taxon>
        <taxon>Thermodesulfobacteriota</taxon>
        <taxon>Dissulfuribacteria</taxon>
        <taxon>Dissulfuribacterales</taxon>
        <taxon>Dissulfuribacteraceae</taxon>
        <taxon>Dissulfuribacter</taxon>
    </lineage>
</organism>
<evidence type="ECO:0000313" key="3">
    <source>
        <dbReference type="Proteomes" id="UP000093080"/>
    </source>
</evidence>
<dbReference type="EMBL" id="MAGO01000005">
    <property type="protein sequence ID" value="OCC15495.1"/>
    <property type="molecule type" value="Genomic_DNA"/>
</dbReference>
<gene>
    <name evidence="2" type="ORF">DBT_1242</name>
</gene>
<sequence>MSSIFMNSDEKNAWADFFEFVATLYLNEPDEERIAGCKEVGHKFKKIFPGELFAKMLTLVERDSSEDITQEFYDLFFVPISGKYLPPFELAQRQIPMRTDLCASVKNFYISAGFNPELLDIPSYIKMINRPDYIGFEMAFLGLILRSSAELDLNGDEEQASALLQTACSFYSQHLGMWVSNFGKQLTERAECYMYKALGHLTIYVGHSMSEILSKDSVKSIC</sequence>
<evidence type="ECO:0000256" key="1">
    <source>
        <dbReference type="ARBA" id="ARBA00023186"/>
    </source>
</evidence>
<protein>
    <submittedName>
        <fullName evidence="2">Putative component of anaerobic dehydrogenase</fullName>
    </submittedName>
</protein>
<dbReference type="InterPro" id="IPR050289">
    <property type="entry name" value="TorD/DmsD_chaperones"/>
</dbReference>
<evidence type="ECO:0000313" key="2">
    <source>
        <dbReference type="EMBL" id="OCC15495.1"/>
    </source>
</evidence>
<dbReference type="OrthoDB" id="9795302at2"/>
<dbReference type="Proteomes" id="UP000093080">
    <property type="component" value="Unassembled WGS sequence"/>
</dbReference>
<dbReference type="InterPro" id="IPR020945">
    <property type="entry name" value="DMSO/NO3_reduct_chaperone"/>
</dbReference>
<dbReference type="SUPFAM" id="SSF89155">
    <property type="entry name" value="TorD-like"/>
    <property type="match status" value="1"/>
</dbReference>
<dbReference type="PANTHER" id="PTHR34227:SF1">
    <property type="entry name" value="DIMETHYL SULFOXIDE REDUCTASE CHAPERONE-RELATED"/>
    <property type="match status" value="1"/>
</dbReference>
<name>A0A1B9F6Q9_9BACT</name>
<keyword evidence="3" id="KW-1185">Reference proteome</keyword>
<dbReference type="AlphaFoldDB" id="A0A1B9F6Q9"/>
<dbReference type="Pfam" id="PF02613">
    <property type="entry name" value="Nitrate_red_del"/>
    <property type="match status" value="1"/>
</dbReference>
<proteinExistence type="predicted"/>
<dbReference type="STRING" id="1156395.DBT_1242"/>
<reference evidence="2 3" key="1">
    <citation type="submission" date="2016-06" db="EMBL/GenBank/DDBJ databases">
        <title>Respiratory ammonification of nitrate coupled to the oxidation of elemental sulfur in deep-sea autotrophic thermophilic bacteria.</title>
        <authorList>
            <person name="Slobodkina G.B."/>
            <person name="Mardanov A.V."/>
            <person name="Ravin N.V."/>
            <person name="Frolova A.A."/>
            <person name="Viryasiv M.B."/>
            <person name="Chernyh N.A."/>
            <person name="Bonch-Osmolovskaya E.A."/>
            <person name="Slobodkin A.I."/>
        </authorList>
    </citation>
    <scope>NUCLEOTIDE SEQUENCE [LARGE SCALE GENOMIC DNA]</scope>
    <source>
        <strain evidence="2 3">S69</strain>
    </source>
</reference>
<keyword evidence="1" id="KW-0143">Chaperone</keyword>
<accession>A0A1B9F6Q9</accession>
<dbReference type="PANTHER" id="PTHR34227">
    <property type="entry name" value="CHAPERONE PROTEIN YCDY"/>
    <property type="match status" value="1"/>
</dbReference>
<comment type="caution">
    <text evidence="2">The sequence shown here is derived from an EMBL/GenBank/DDBJ whole genome shotgun (WGS) entry which is preliminary data.</text>
</comment>
<dbReference type="Gene3D" id="1.10.3480.10">
    <property type="entry name" value="TorD-like"/>
    <property type="match status" value="1"/>
</dbReference>
<dbReference type="InterPro" id="IPR036411">
    <property type="entry name" value="TorD-like_sf"/>
</dbReference>